<dbReference type="EMBL" id="FUYJ01000008">
    <property type="protein sequence ID" value="SKB04410.1"/>
    <property type="molecule type" value="Genomic_DNA"/>
</dbReference>
<accession>A0A1T4YRQ9</accession>
<dbReference type="Pfam" id="PF01663">
    <property type="entry name" value="Phosphodiest"/>
    <property type="match status" value="2"/>
</dbReference>
<dbReference type="InterPro" id="IPR002591">
    <property type="entry name" value="Phosphodiest/P_Trfase"/>
</dbReference>
<evidence type="ECO:0000313" key="2">
    <source>
        <dbReference type="EMBL" id="SKB04410.1"/>
    </source>
</evidence>
<feature type="signal peptide" evidence="1">
    <location>
        <begin position="1"/>
        <end position="20"/>
    </location>
</feature>
<dbReference type="RefSeq" id="WP_078818417.1">
    <property type="nucleotide sequence ID" value="NZ_FUYJ01000008.1"/>
</dbReference>
<dbReference type="AlphaFoldDB" id="A0A1T4YRQ9"/>
<keyword evidence="3" id="KW-1185">Reference proteome</keyword>
<name>A0A1T4YRQ9_9BACL</name>
<dbReference type="PANTHER" id="PTHR10151">
    <property type="entry name" value="ECTONUCLEOTIDE PYROPHOSPHATASE/PHOSPHODIESTERASE"/>
    <property type="match status" value="1"/>
</dbReference>
<dbReference type="PANTHER" id="PTHR10151:SF120">
    <property type="entry name" value="BIS(5'-ADENOSYL)-TRIPHOSPHATASE"/>
    <property type="match status" value="1"/>
</dbReference>
<dbReference type="Proteomes" id="UP000190042">
    <property type="component" value="Unassembled WGS sequence"/>
</dbReference>
<reference evidence="3" key="1">
    <citation type="submission" date="2017-02" db="EMBL/GenBank/DDBJ databases">
        <authorList>
            <person name="Varghese N."/>
            <person name="Submissions S."/>
        </authorList>
    </citation>
    <scope>NUCLEOTIDE SEQUENCE [LARGE SCALE GENOMIC DNA]</scope>
    <source>
        <strain evidence="3">DSM 23966</strain>
    </source>
</reference>
<dbReference type="SUPFAM" id="SSF53649">
    <property type="entry name" value="Alkaline phosphatase-like"/>
    <property type="match status" value="1"/>
</dbReference>
<evidence type="ECO:0000313" key="3">
    <source>
        <dbReference type="Proteomes" id="UP000190042"/>
    </source>
</evidence>
<dbReference type="InterPro" id="IPR017850">
    <property type="entry name" value="Alkaline_phosphatase_core_sf"/>
</dbReference>
<proteinExistence type="predicted"/>
<organism evidence="2 3">
    <name type="scientific">Sporosarcina newyorkensis</name>
    <dbReference type="NCBI Taxonomy" id="759851"/>
    <lineage>
        <taxon>Bacteria</taxon>
        <taxon>Bacillati</taxon>
        <taxon>Bacillota</taxon>
        <taxon>Bacilli</taxon>
        <taxon>Bacillales</taxon>
        <taxon>Caryophanaceae</taxon>
        <taxon>Sporosarcina</taxon>
    </lineage>
</organism>
<dbReference type="GO" id="GO:0016787">
    <property type="term" value="F:hydrolase activity"/>
    <property type="evidence" value="ECO:0007669"/>
    <property type="project" value="UniProtKB-ARBA"/>
</dbReference>
<evidence type="ECO:0000256" key="1">
    <source>
        <dbReference type="SAM" id="SignalP"/>
    </source>
</evidence>
<protein>
    <submittedName>
        <fullName evidence="2">Type I phosphodiesterase / nucleotide pyrophosphatase</fullName>
    </submittedName>
</protein>
<gene>
    <name evidence="2" type="ORF">SAMN04244570_3400</name>
</gene>
<sequence length="645" mass="71619">MNKRMIFYLTVILISLSPLANQSAAANKTSGTISVVSFDGMGYMDTQRYKEKGFMPNLEKFEQEAAFATDFVTVMPSLTAPSHATLATGASPSKTGIVSNQFHSTGEQVKDDQSGFSQTLGVTPVWKEARKQGDVTATVAFPDSNPDNASAATYAVYSDGTLAKSKLHDLEFAPIDDGRIDQLPTDDSAVQEAVISLDIKDFPAQQLFVLAVSENKGKEPLIYLSTDQKKIGKQVSLKDWIAVPLNLPSVDSAGFYVKFKGNSQKIDELQLFQGTVMGGIYRGPEQFGNELASEFGFYPAADEIDAFERGDISREEYEQAGERFIDWVTDVSLYIKERYEPDLLFYYYPHVDNELHNFLLRDPAQPGYTIENVQEKEAYVSWAFQQTDLTIGRITDDLNDNDHLLLVSDHGLEPIHTRLSPNKELEKAGLLATDKNGKIITSKTKAYAEASGTIAHVYVNLKGREKKGIVEPEEFENVKREAMKVFQNREMFSSSIAKPSPEGAPVFQWLTGRTTFNYTYPTSSILSKQDSSNLNPYEKVWVEGMPDYDEVNNENSGDILLSAAPGFLMGKDAKTAIEPTKELGSHGGNPERKSLRPILYAFGPMIESGEMTERISMTDIAPSLYELLGLQTPEFVEGKPIWNLE</sequence>
<feature type="chain" id="PRO_5038989138" evidence="1">
    <location>
        <begin position="21"/>
        <end position="645"/>
    </location>
</feature>
<keyword evidence="1" id="KW-0732">Signal</keyword>
<dbReference type="Gene3D" id="3.40.720.10">
    <property type="entry name" value="Alkaline Phosphatase, subunit A"/>
    <property type="match status" value="2"/>
</dbReference>